<keyword evidence="2" id="KW-0560">Oxidoreductase</keyword>
<dbReference type="PANTHER" id="PTHR30466">
    <property type="entry name" value="FLAVIN REDUCTASE"/>
    <property type="match status" value="1"/>
</dbReference>
<evidence type="ECO:0000256" key="2">
    <source>
        <dbReference type="ARBA" id="ARBA00023002"/>
    </source>
</evidence>
<dbReference type="EMBL" id="CP033367">
    <property type="protein sequence ID" value="QKD01949.1"/>
    <property type="molecule type" value="Genomic_DNA"/>
</dbReference>
<evidence type="ECO:0000313" key="5">
    <source>
        <dbReference type="Proteomes" id="UP000503017"/>
    </source>
</evidence>
<comment type="similarity">
    <text evidence="1">Belongs to the non-flavoprotein flavin reductase family.</text>
</comment>
<name>A0A6M7WMT9_RHILI</name>
<gene>
    <name evidence="4" type="ORF">EB235_10900</name>
</gene>
<dbReference type="Gene3D" id="2.30.110.10">
    <property type="entry name" value="Electron Transport, Fmn-binding Protein, Chain A"/>
    <property type="match status" value="1"/>
</dbReference>
<dbReference type="Proteomes" id="UP000503017">
    <property type="component" value="Chromosome"/>
</dbReference>
<dbReference type="GO" id="GO:0042602">
    <property type="term" value="F:riboflavin reductase (NADPH) activity"/>
    <property type="evidence" value="ECO:0007669"/>
    <property type="project" value="TreeGrafter"/>
</dbReference>
<feature type="domain" description="Flavin reductase like" evidence="3">
    <location>
        <begin position="16"/>
        <end position="159"/>
    </location>
</feature>
<organism evidence="4 5">
    <name type="scientific">Mesorhizobium loti R88b</name>
    <dbReference type="NCBI Taxonomy" id="935548"/>
    <lineage>
        <taxon>Bacteria</taxon>
        <taxon>Pseudomonadati</taxon>
        <taxon>Pseudomonadota</taxon>
        <taxon>Alphaproteobacteria</taxon>
        <taxon>Hyphomicrobiales</taxon>
        <taxon>Phyllobacteriaceae</taxon>
        <taxon>Mesorhizobium</taxon>
    </lineage>
</organism>
<evidence type="ECO:0000256" key="1">
    <source>
        <dbReference type="ARBA" id="ARBA00008898"/>
    </source>
</evidence>
<dbReference type="Pfam" id="PF01613">
    <property type="entry name" value="Flavin_Reduct"/>
    <property type="match status" value="1"/>
</dbReference>
<dbReference type="RefSeq" id="WP_032925550.1">
    <property type="nucleotide sequence ID" value="NZ_CP033367.1"/>
</dbReference>
<dbReference type="AlphaFoldDB" id="A0A6M7WMT9"/>
<dbReference type="PANTHER" id="PTHR30466:SF11">
    <property type="entry name" value="FLAVIN-DEPENDENT MONOOXYGENASE, REDUCTASE SUBUNIT HSAB"/>
    <property type="match status" value="1"/>
</dbReference>
<dbReference type="InterPro" id="IPR002563">
    <property type="entry name" value="Flavin_Rdtase-like_dom"/>
</dbReference>
<proteinExistence type="inferred from homology"/>
<sequence length="159" mass="17455">MILDPGADLKRFRKALGTFPTGVCIVTTLSREGENVGVTCSSFNSVSLDPPLILWSLGKNAYSLPVFGAAEFWAVHVLGADQEEVSNQFARAGGNKFKDIKLEAGLGEIPLLVDCSTRFQCITEHVYDGGDHVIFVGRVLDFDQTHRLPLVFHSGRYVR</sequence>
<evidence type="ECO:0000313" key="4">
    <source>
        <dbReference type="EMBL" id="QKD01949.1"/>
    </source>
</evidence>
<dbReference type="InterPro" id="IPR050268">
    <property type="entry name" value="NADH-dep_flavin_reductase"/>
</dbReference>
<protein>
    <submittedName>
        <fullName evidence="4">Flavin reductase</fullName>
    </submittedName>
</protein>
<dbReference type="SUPFAM" id="SSF50475">
    <property type="entry name" value="FMN-binding split barrel"/>
    <property type="match status" value="1"/>
</dbReference>
<dbReference type="GO" id="GO:0010181">
    <property type="term" value="F:FMN binding"/>
    <property type="evidence" value="ECO:0007669"/>
    <property type="project" value="InterPro"/>
</dbReference>
<reference evidence="4 5" key="1">
    <citation type="submission" date="2018-10" db="EMBL/GenBank/DDBJ databases">
        <authorList>
            <person name="Perry B.J."/>
            <person name="Sullivan J.T."/>
            <person name="Murphy R.J.T."/>
            <person name="Ramsay J.P."/>
            <person name="Ronson C.W."/>
        </authorList>
    </citation>
    <scope>NUCLEOTIDE SEQUENCE [LARGE SCALE GENOMIC DNA]</scope>
    <source>
        <strain evidence="4 5">R88b</strain>
    </source>
</reference>
<accession>A0A6M7WMT9</accession>
<dbReference type="InterPro" id="IPR012349">
    <property type="entry name" value="Split_barrel_FMN-bd"/>
</dbReference>
<dbReference type="SMART" id="SM00903">
    <property type="entry name" value="Flavin_Reduct"/>
    <property type="match status" value="1"/>
</dbReference>
<evidence type="ECO:0000259" key="3">
    <source>
        <dbReference type="SMART" id="SM00903"/>
    </source>
</evidence>